<feature type="compositionally biased region" description="Low complexity" evidence="1">
    <location>
        <begin position="393"/>
        <end position="405"/>
    </location>
</feature>
<dbReference type="Pfam" id="PF00531">
    <property type="entry name" value="Death"/>
    <property type="match status" value="1"/>
</dbReference>
<dbReference type="SUPFAM" id="SSF50156">
    <property type="entry name" value="PDZ domain-like"/>
    <property type="match status" value="2"/>
</dbReference>
<proteinExistence type="predicted"/>
<feature type="domain" description="PDZ" evidence="2">
    <location>
        <begin position="241"/>
        <end position="325"/>
    </location>
</feature>
<reference evidence="3 4" key="1">
    <citation type="journal article" date="2017" name="Nat. Ecol. Evol.">
        <title>Scallop genome provides insights into evolution of bilaterian karyotype and development.</title>
        <authorList>
            <person name="Wang S."/>
            <person name="Zhang J."/>
            <person name="Jiao W."/>
            <person name="Li J."/>
            <person name="Xun X."/>
            <person name="Sun Y."/>
            <person name="Guo X."/>
            <person name="Huan P."/>
            <person name="Dong B."/>
            <person name="Zhang L."/>
            <person name="Hu X."/>
            <person name="Sun X."/>
            <person name="Wang J."/>
            <person name="Zhao C."/>
            <person name="Wang Y."/>
            <person name="Wang D."/>
            <person name="Huang X."/>
            <person name="Wang R."/>
            <person name="Lv J."/>
            <person name="Li Y."/>
            <person name="Zhang Z."/>
            <person name="Liu B."/>
            <person name="Lu W."/>
            <person name="Hui Y."/>
            <person name="Liang J."/>
            <person name="Zhou Z."/>
            <person name="Hou R."/>
            <person name="Li X."/>
            <person name="Liu Y."/>
            <person name="Li H."/>
            <person name="Ning X."/>
            <person name="Lin Y."/>
            <person name="Zhao L."/>
            <person name="Xing Q."/>
            <person name="Dou J."/>
            <person name="Li Y."/>
            <person name="Mao J."/>
            <person name="Guo H."/>
            <person name="Dou H."/>
            <person name="Li T."/>
            <person name="Mu C."/>
            <person name="Jiang W."/>
            <person name="Fu Q."/>
            <person name="Fu X."/>
            <person name="Miao Y."/>
            <person name="Liu J."/>
            <person name="Yu Q."/>
            <person name="Li R."/>
            <person name="Liao H."/>
            <person name="Li X."/>
            <person name="Kong Y."/>
            <person name="Jiang Z."/>
            <person name="Chourrout D."/>
            <person name="Li R."/>
            <person name="Bao Z."/>
        </authorList>
    </citation>
    <scope>NUCLEOTIDE SEQUENCE [LARGE SCALE GENOMIC DNA]</scope>
    <source>
        <strain evidence="3 4">PY_sf001</strain>
    </source>
</reference>
<evidence type="ECO:0000259" key="2">
    <source>
        <dbReference type="PROSITE" id="PS50106"/>
    </source>
</evidence>
<dbReference type="GO" id="GO:0007165">
    <property type="term" value="P:signal transduction"/>
    <property type="evidence" value="ECO:0007669"/>
    <property type="project" value="InterPro"/>
</dbReference>
<accession>A0A210Q931</accession>
<dbReference type="SMART" id="SM00228">
    <property type="entry name" value="PDZ"/>
    <property type="match status" value="1"/>
</dbReference>
<keyword evidence="4" id="KW-1185">Reference proteome</keyword>
<gene>
    <name evidence="3" type="ORF">KP79_PYT11273</name>
</gene>
<dbReference type="AlphaFoldDB" id="A0A210Q931"/>
<evidence type="ECO:0000313" key="3">
    <source>
        <dbReference type="EMBL" id="OWF45250.1"/>
    </source>
</evidence>
<dbReference type="InterPro" id="IPR036034">
    <property type="entry name" value="PDZ_sf"/>
</dbReference>
<dbReference type="Gene3D" id="1.10.533.10">
    <property type="entry name" value="Death Domain, Fas"/>
    <property type="match status" value="1"/>
</dbReference>
<evidence type="ECO:0000313" key="4">
    <source>
        <dbReference type="Proteomes" id="UP000242188"/>
    </source>
</evidence>
<dbReference type="Gene3D" id="2.30.42.10">
    <property type="match status" value="1"/>
</dbReference>
<organism evidence="3 4">
    <name type="scientific">Mizuhopecten yessoensis</name>
    <name type="common">Japanese scallop</name>
    <name type="synonym">Patinopecten yessoensis</name>
    <dbReference type="NCBI Taxonomy" id="6573"/>
    <lineage>
        <taxon>Eukaryota</taxon>
        <taxon>Metazoa</taxon>
        <taxon>Spiralia</taxon>
        <taxon>Lophotrochozoa</taxon>
        <taxon>Mollusca</taxon>
        <taxon>Bivalvia</taxon>
        <taxon>Autobranchia</taxon>
        <taxon>Pteriomorphia</taxon>
        <taxon>Pectinida</taxon>
        <taxon>Pectinoidea</taxon>
        <taxon>Pectinidae</taxon>
        <taxon>Mizuhopecten</taxon>
    </lineage>
</organism>
<feature type="region of interest" description="Disordered" evidence="1">
    <location>
        <begin position="123"/>
        <end position="184"/>
    </location>
</feature>
<name>A0A210Q931_MIZYE</name>
<comment type="caution">
    <text evidence="3">The sequence shown here is derived from an EMBL/GenBank/DDBJ whole genome shotgun (WGS) entry which is preliminary data.</text>
</comment>
<dbReference type="PROSITE" id="PS50106">
    <property type="entry name" value="PDZ"/>
    <property type="match status" value="1"/>
</dbReference>
<feature type="compositionally biased region" description="Polar residues" evidence="1">
    <location>
        <begin position="123"/>
        <end position="132"/>
    </location>
</feature>
<dbReference type="CDD" id="cd00136">
    <property type="entry name" value="PDZ_canonical"/>
    <property type="match status" value="1"/>
</dbReference>
<dbReference type="InterPro" id="IPR011029">
    <property type="entry name" value="DEATH-like_dom_sf"/>
</dbReference>
<dbReference type="Proteomes" id="UP000242188">
    <property type="component" value="Unassembled WGS sequence"/>
</dbReference>
<dbReference type="SUPFAM" id="SSF47986">
    <property type="entry name" value="DEATH domain"/>
    <property type="match status" value="1"/>
</dbReference>
<dbReference type="EMBL" id="NEDP02004538">
    <property type="protein sequence ID" value="OWF45250.1"/>
    <property type="molecule type" value="Genomic_DNA"/>
</dbReference>
<sequence>MGAIPNDIHQAIEILKVDPDRALWSHTRRISLTKTSTGKLGIKVDIIQGNNETFSIVTKVKPECCLGRGDVLNLLDRILFINHLDVTLLAPALLWKLLSGLSTPVIEVIICSLVSISSKRSRDQVSNSSGRSCTGMRKGPDNKRRPVESEPLLQGLEGQQSPESRPFLDSTGLGSANCDENRATSFPAVDSRTQAMTDINGRTCSSVPATMNHPLLVRPSTNTSDLLRFPHFIHWDPVTKTVSLTRGARGSFGFKFKVKMSKNADDLYTLVECITPDGPADGKLMVGDWIRSVNGQPLQSPREASSIPELLAKETMVRIVLQRPEGLSQNIFPTTPSLPDPDVNYPSVPGLPLASEPPKMPTYQRLPAHNPGKARPASCDPVQRGGKSYRVNPLPDSSDPQDPQDINVDLFELNRTVNLPKVRVFLCGSEARALARLLMPGMLSSPSDNNNSLYQCVKCTMGMDREGAISFTSWSSFDYLLNDESSSRLHASNESLTKSDIFRDRDDASSFIHKGSINVEFFIMPDDKFTPEDKFFHHCCQYLFTRTSIFVLTFDGAKVVTSTHTEIQRLQNVIHTIRCFDGYECPILTYGLLYNDATVGVDEVRTLFYLPFGQQIQKYNVPMPELFCPGVDGVEAQDVSRQLQRGIWKVLGEMTLKQKISLPSVAMMLQLEAVRRGEQKLFIDEVEFSSMFQDEVPGGGQDLQQIVWTDLKNVGEILSSKAAPLTLSHVLHLDKFLFIDPKVLLDCVQNVNVFLQQLMGVQSLEGARQKGVRGLSTGVITEEDLTDIISQQCHNNSVEKIIHLLEIFGLIFRQKSSGTDSGGMNYLVPYVITDQSTLAPPTAEPTELCLYVDFRMHTSSLVFYQLAFAINNSSDCHNLAMIGPASCCLSHLGYDLTLHHHKLRDRIQINLARSEAACNPYVLYQWLHKVCKATLGLDVKYVLGPSCPLQEKCVFNNQHRLDMHVLDLSKRQICCSSEKLDNHRKVKIWLPNMMGKYMNELPHTILRRISQKLHLDTTFGNDWKLLGGLLGLTGETIALYDTHKEPAYQLLMDQGRSHRLTLALLLELLQHTDMERRDITSLIEDWLDSNPQTL</sequence>
<dbReference type="InterPro" id="IPR001478">
    <property type="entry name" value="PDZ"/>
</dbReference>
<feature type="region of interest" description="Disordered" evidence="1">
    <location>
        <begin position="331"/>
        <end position="405"/>
    </location>
</feature>
<dbReference type="OrthoDB" id="6051850at2759"/>
<dbReference type="Pfam" id="PF00595">
    <property type="entry name" value="PDZ"/>
    <property type="match status" value="1"/>
</dbReference>
<feature type="compositionally biased region" description="Basic and acidic residues" evidence="1">
    <location>
        <begin position="138"/>
        <end position="148"/>
    </location>
</feature>
<evidence type="ECO:0000256" key="1">
    <source>
        <dbReference type="SAM" id="MobiDB-lite"/>
    </source>
</evidence>
<dbReference type="InterPro" id="IPR000488">
    <property type="entry name" value="Death_dom"/>
</dbReference>
<protein>
    <recommendedName>
        <fullName evidence="2">PDZ domain-containing protein</fullName>
    </recommendedName>
</protein>